<protein>
    <submittedName>
        <fullName evidence="2">Unannotated protein</fullName>
    </submittedName>
</protein>
<keyword evidence="1" id="KW-0472">Membrane</keyword>
<sequence length="163" mass="17468">MKLQLRVTLLLIVALAIFGSLDWQSATVIEPSRDIAINGFAALPQLGLVIAIQLLLLFGSRYWSRTPGLIAVVIGFTLSALAISPVFALLFGEPQLLQNQIAALTGIADFQSQLEGVKGLHTQNTFIALTAVAACLAAVWSLRLPFVKRHSSGSKSADGEWLN</sequence>
<dbReference type="AlphaFoldDB" id="A0A6J7KTE5"/>
<reference evidence="2" key="1">
    <citation type="submission" date="2020-05" db="EMBL/GenBank/DDBJ databases">
        <authorList>
            <person name="Chiriac C."/>
            <person name="Salcher M."/>
            <person name="Ghai R."/>
            <person name="Kavagutti S V."/>
        </authorList>
    </citation>
    <scope>NUCLEOTIDE SEQUENCE</scope>
</reference>
<gene>
    <name evidence="2" type="ORF">UFOPK3837_00928</name>
</gene>
<name>A0A6J7KTE5_9ZZZZ</name>
<dbReference type="EMBL" id="CAFBNO010000049">
    <property type="protein sequence ID" value="CAB4958775.1"/>
    <property type="molecule type" value="Genomic_DNA"/>
</dbReference>
<feature type="transmembrane region" description="Helical" evidence="1">
    <location>
        <begin position="126"/>
        <end position="146"/>
    </location>
</feature>
<feature type="transmembrane region" description="Helical" evidence="1">
    <location>
        <begin position="37"/>
        <end position="57"/>
    </location>
</feature>
<keyword evidence="1" id="KW-1133">Transmembrane helix</keyword>
<accession>A0A6J7KTE5</accession>
<evidence type="ECO:0000256" key="1">
    <source>
        <dbReference type="SAM" id="Phobius"/>
    </source>
</evidence>
<evidence type="ECO:0000313" key="2">
    <source>
        <dbReference type="EMBL" id="CAB4958775.1"/>
    </source>
</evidence>
<organism evidence="2">
    <name type="scientific">freshwater metagenome</name>
    <dbReference type="NCBI Taxonomy" id="449393"/>
    <lineage>
        <taxon>unclassified sequences</taxon>
        <taxon>metagenomes</taxon>
        <taxon>ecological metagenomes</taxon>
    </lineage>
</organism>
<proteinExistence type="predicted"/>
<keyword evidence="1" id="KW-0812">Transmembrane</keyword>
<feature type="transmembrane region" description="Helical" evidence="1">
    <location>
        <begin position="69"/>
        <end position="91"/>
    </location>
</feature>